<evidence type="ECO:0000259" key="4">
    <source>
        <dbReference type="PROSITE" id="PS50851"/>
    </source>
</evidence>
<comment type="subcellular location">
    <subcellularLocation>
        <location evidence="1">Cytoplasm</location>
    </subcellularLocation>
</comment>
<dbReference type="EMBL" id="LAQU01000023">
    <property type="protein sequence ID" value="KKB62185.1"/>
    <property type="molecule type" value="Genomic_DNA"/>
</dbReference>
<dbReference type="Pfam" id="PF01584">
    <property type="entry name" value="CheW"/>
    <property type="match status" value="1"/>
</dbReference>
<reference evidence="5 6" key="1">
    <citation type="submission" date="2015-03" db="EMBL/GenBank/DDBJ databases">
        <title>Draft Genome Sequence of Burkholderia andropogonis type strain ICMP2807, isolated from Sorghum bicolor.</title>
        <authorList>
            <person name="Lopes-Santos L."/>
            <person name="Castro D.B."/>
            <person name="Ottoboni L.M."/>
            <person name="Park D."/>
            <person name="Weirc B.S."/>
            <person name="Destefano S.A."/>
        </authorList>
    </citation>
    <scope>NUCLEOTIDE SEQUENCE [LARGE SCALE GENOMIC DNA]</scope>
    <source>
        <strain evidence="5 6">ICMP2807</strain>
    </source>
</reference>
<dbReference type="STRING" id="28092.WM40_18730"/>
<evidence type="ECO:0000313" key="6">
    <source>
        <dbReference type="Proteomes" id="UP000033618"/>
    </source>
</evidence>
<dbReference type="Gene3D" id="2.40.50.180">
    <property type="entry name" value="CheA-289, Domain 4"/>
    <property type="match status" value="1"/>
</dbReference>
<proteinExistence type="predicted"/>
<evidence type="ECO:0000256" key="1">
    <source>
        <dbReference type="ARBA" id="ARBA00004496"/>
    </source>
</evidence>
<keyword evidence="3" id="KW-0963">Cytoplasm</keyword>
<dbReference type="OrthoDB" id="21516at2"/>
<dbReference type="Gene3D" id="2.30.30.40">
    <property type="entry name" value="SH3 Domains"/>
    <property type="match status" value="1"/>
</dbReference>
<dbReference type="PATRIC" id="fig|28092.6.peg.4392"/>
<dbReference type="RefSeq" id="WP_024903686.1">
    <property type="nucleotide sequence ID" value="NZ_CADFGU010000015.1"/>
</dbReference>
<comment type="caution">
    <text evidence="5">The sequence shown here is derived from an EMBL/GenBank/DDBJ whole genome shotgun (WGS) entry which is preliminary data.</text>
</comment>
<evidence type="ECO:0000256" key="3">
    <source>
        <dbReference type="ARBA" id="ARBA00022490"/>
    </source>
</evidence>
<dbReference type="InterPro" id="IPR002545">
    <property type="entry name" value="CheW-lke_dom"/>
</dbReference>
<name>A0A0F5JWU8_9BURK</name>
<gene>
    <name evidence="5" type="ORF">WM40_18730</name>
</gene>
<keyword evidence="6" id="KW-1185">Reference proteome</keyword>
<evidence type="ECO:0000313" key="5">
    <source>
        <dbReference type="EMBL" id="KKB62185.1"/>
    </source>
</evidence>
<dbReference type="PANTHER" id="PTHR22617:SF45">
    <property type="entry name" value="CHEMOTAXIS PROTEIN CHEW"/>
    <property type="match status" value="1"/>
</dbReference>
<sequence length="257" mass="27776">MIETLSVPVPPIDDCWNRIGIHGDQSCAKLATYIHCRNCEVYARGAADLLDRLPRAAEDDADVAVGSMGGDIDVGGLDLASIQRDKQAFSSSTGEPLLVVRIGSEWLGLPARHVAQIAETGAVHSLPRLRSKAVLGLVNIRGQLTVCVSLARLLDLQERPESPESAVPSTLTSARSVHAPLARFLVGQDRSDEPCTVFPVDEVYGIARFKREHYRPVPATLSHASASHTRAIADWRDGTLGVLDGDKLFETLRRSLG</sequence>
<dbReference type="PROSITE" id="PS50851">
    <property type="entry name" value="CHEW"/>
    <property type="match status" value="1"/>
</dbReference>
<dbReference type="InterPro" id="IPR036061">
    <property type="entry name" value="CheW-like_dom_sf"/>
</dbReference>
<evidence type="ECO:0000256" key="2">
    <source>
        <dbReference type="ARBA" id="ARBA00021483"/>
    </source>
</evidence>
<protein>
    <recommendedName>
        <fullName evidence="2">Chemotaxis protein CheW</fullName>
    </recommendedName>
</protein>
<dbReference type="AlphaFoldDB" id="A0A0F5JWU8"/>
<dbReference type="PANTHER" id="PTHR22617">
    <property type="entry name" value="CHEMOTAXIS SENSOR HISTIDINE KINASE-RELATED"/>
    <property type="match status" value="1"/>
</dbReference>
<dbReference type="Proteomes" id="UP000033618">
    <property type="component" value="Unassembled WGS sequence"/>
</dbReference>
<dbReference type="GO" id="GO:0007165">
    <property type="term" value="P:signal transduction"/>
    <property type="evidence" value="ECO:0007669"/>
    <property type="project" value="InterPro"/>
</dbReference>
<feature type="domain" description="CheW-like" evidence="4">
    <location>
        <begin position="94"/>
        <end position="254"/>
    </location>
</feature>
<dbReference type="SUPFAM" id="SSF50341">
    <property type="entry name" value="CheW-like"/>
    <property type="match status" value="1"/>
</dbReference>
<dbReference type="GO" id="GO:0005829">
    <property type="term" value="C:cytosol"/>
    <property type="evidence" value="ECO:0007669"/>
    <property type="project" value="TreeGrafter"/>
</dbReference>
<dbReference type="SMART" id="SM00260">
    <property type="entry name" value="CheW"/>
    <property type="match status" value="1"/>
</dbReference>
<dbReference type="InterPro" id="IPR039315">
    <property type="entry name" value="CheW"/>
</dbReference>
<organism evidence="5 6">
    <name type="scientific">Robbsia andropogonis</name>
    <dbReference type="NCBI Taxonomy" id="28092"/>
    <lineage>
        <taxon>Bacteria</taxon>
        <taxon>Pseudomonadati</taxon>
        <taxon>Pseudomonadota</taxon>
        <taxon>Betaproteobacteria</taxon>
        <taxon>Burkholderiales</taxon>
        <taxon>Burkholderiaceae</taxon>
        <taxon>Robbsia</taxon>
    </lineage>
</organism>
<accession>A0A0F5JWU8</accession>
<dbReference type="GO" id="GO:0006935">
    <property type="term" value="P:chemotaxis"/>
    <property type="evidence" value="ECO:0007669"/>
    <property type="project" value="InterPro"/>
</dbReference>